<evidence type="ECO:0000313" key="1">
    <source>
        <dbReference type="EMBL" id="KAK6331565.1"/>
    </source>
</evidence>
<accession>A0AAN8MFI3</accession>
<dbReference type="AlphaFoldDB" id="A0AAN8MFI3"/>
<sequence>MPAVKDGASIIDVRKRLENTMNDRFNAMDTRFTAIENKIAAIETKITNMQGDIATINAKLDLNPIKSFNAATSCSAILRFPPGIHLTDIIPQKHNIDTLTRPQYRVVLTRLGVAWEAGDSVATLRKRVKDYLYAW</sequence>
<protein>
    <submittedName>
        <fullName evidence="1">Uncharacterized protein</fullName>
    </submittedName>
</protein>
<dbReference type="EMBL" id="JAVHNR010000010">
    <property type="protein sequence ID" value="KAK6331565.1"/>
    <property type="molecule type" value="Genomic_DNA"/>
</dbReference>
<evidence type="ECO:0000313" key="2">
    <source>
        <dbReference type="Proteomes" id="UP001313282"/>
    </source>
</evidence>
<dbReference type="Gene3D" id="6.10.250.2540">
    <property type="match status" value="1"/>
</dbReference>
<dbReference type="Proteomes" id="UP001313282">
    <property type="component" value="Unassembled WGS sequence"/>
</dbReference>
<comment type="caution">
    <text evidence="1">The sequence shown here is derived from an EMBL/GenBank/DDBJ whole genome shotgun (WGS) entry which is preliminary data.</text>
</comment>
<organism evidence="1 2">
    <name type="scientific">Orbilia javanica</name>
    <dbReference type="NCBI Taxonomy" id="47235"/>
    <lineage>
        <taxon>Eukaryota</taxon>
        <taxon>Fungi</taxon>
        <taxon>Dikarya</taxon>
        <taxon>Ascomycota</taxon>
        <taxon>Pezizomycotina</taxon>
        <taxon>Orbiliomycetes</taxon>
        <taxon>Orbiliales</taxon>
        <taxon>Orbiliaceae</taxon>
        <taxon>Orbilia</taxon>
    </lineage>
</organism>
<reference evidence="1 2" key="1">
    <citation type="submission" date="2019-10" db="EMBL/GenBank/DDBJ databases">
        <authorList>
            <person name="Palmer J.M."/>
        </authorList>
    </citation>
    <scope>NUCLEOTIDE SEQUENCE [LARGE SCALE GENOMIC DNA]</scope>
    <source>
        <strain evidence="1 2">TWF718</strain>
    </source>
</reference>
<keyword evidence="2" id="KW-1185">Reference proteome</keyword>
<proteinExistence type="predicted"/>
<name>A0AAN8MFI3_9PEZI</name>
<gene>
    <name evidence="1" type="ORF">TWF718_002114</name>
</gene>